<dbReference type="AlphaFoldDB" id="A0A066V8L9"/>
<dbReference type="GO" id="GO:0031369">
    <property type="term" value="F:translation initiation factor binding"/>
    <property type="evidence" value="ECO:0007669"/>
    <property type="project" value="TreeGrafter"/>
</dbReference>
<feature type="region of interest" description="Disordered" evidence="11">
    <location>
        <begin position="64"/>
        <end position="161"/>
    </location>
</feature>
<dbReference type="GO" id="GO:0005737">
    <property type="term" value="C:cytoplasm"/>
    <property type="evidence" value="ECO:0007669"/>
    <property type="project" value="TreeGrafter"/>
</dbReference>
<evidence type="ECO:0000256" key="5">
    <source>
        <dbReference type="ARBA" id="ARBA00022927"/>
    </source>
</evidence>
<dbReference type="Proteomes" id="UP000027361">
    <property type="component" value="Unassembled WGS sequence"/>
</dbReference>
<evidence type="ECO:0000256" key="4">
    <source>
        <dbReference type="ARBA" id="ARBA00022816"/>
    </source>
</evidence>
<evidence type="ECO:0000313" key="12">
    <source>
        <dbReference type="EMBL" id="KDN37806.1"/>
    </source>
</evidence>
<dbReference type="GeneID" id="25266202"/>
<sequence>MYSSLHHGGSPSDSEASSFASDPPSDSLGVLGGDGHAVGDALALFPPSTSLSSRYHSILLRAKLSARQRSPSPWNTGPKDKTPPLPWLQQEHNHNAKSPHSHDTSPASSSSSSMIQLEDREEDELGMSSPGPSTTNWLEEPDVSSRSVLKTRRARSHAEADRALRWAASVKTDDWDTWEASWRQGAFRREARGRKQSRLAAEPQALTTPSRQSDDLESIRKILGTLRVSQQQEEEALKNDFNKRSEQLWFDIEQTIRKAEDDTRKAAEAEAERLRSMRLKQIEQERIAEETRRKEQQRVEEERRAEERTREEKRQKEQEQLEQKHKEEQQARVEKEAQERKSVAFSNAKKDYEHWKASMEDIKKNVLPAVSSNPTWKKQCFDAKRRITPKISQLTNSREEVVRIAILEVLNAAKGTGAKDIYIWILNHLSKCLIRQAEQEVAVNQSAAFPLAQVVSWLLLEDHVELGTVLMSRLVKKCCWCLPYLPLPSPGQDDQSYLKQIGRKDREESQNNYVSRMCGIFAFYMAVLQTKPTSPPSSFAIGAAPAVERIPEHFRSFALWRWQAQSLQPPLVHQSLTPNLWSTFFDIAGATAQRLYGRQAAKVWLLLFTEGIRAKRAKWSTCEDATAATARLTLLLEQWQREGSFKEAKGSQMGP</sequence>
<keyword evidence="13" id="KW-1185">Reference proteome</keyword>
<keyword evidence="7" id="KW-0906">Nuclear pore complex</keyword>
<feature type="region of interest" description="Disordered" evidence="11">
    <location>
        <begin position="1"/>
        <end position="48"/>
    </location>
</feature>
<comment type="subcellular location">
    <subcellularLocation>
        <location evidence="1">Nucleus</location>
        <location evidence="1">Nuclear pore complex</location>
    </subcellularLocation>
</comment>
<keyword evidence="3" id="KW-0813">Transport</keyword>
<evidence type="ECO:0000256" key="6">
    <source>
        <dbReference type="ARBA" id="ARBA00023010"/>
    </source>
</evidence>
<keyword evidence="6" id="KW-0811">Translocation</keyword>
<keyword evidence="8" id="KW-0539">Nucleus</keyword>
<dbReference type="RefSeq" id="XP_013240490.1">
    <property type="nucleotide sequence ID" value="XM_013385036.1"/>
</dbReference>
<keyword evidence="4" id="KW-0509">mRNA transport</keyword>
<evidence type="ECO:0000256" key="9">
    <source>
        <dbReference type="ARBA" id="ARBA00026227"/>
    </source>
</evidence>
<evidence type="ECO:0000256" key="11">
    <source>
        <dbReference type="SAM" id="MobiDB-lite"/>
    </source>
</evidence>
<dbReference type="HOGENOM" id="CLU_011718_1_0_1"/>
<dbReference type="OMA" id="DVYTWIL"/>
<dbReference type="InterPro" id="IPR038506">
    <property type="entry name" value="GLE1-like_sf"/>
</dbReference>
<comment type="caution">
    <text evidence="12">The sequence shown here is derived from an EMBL/GenBank/DDBJ whole genome shotgun (WGS) entry which is preliminary data.</text>
</comment>
<dbReference type="GO" id="GO:0005543">
    <property type="term" value="F:phospholipid binding"/>
    <property type="evidence" value="ECO:0007669"/>
    <property type="project" value="TreeGrafter"/>
</dbReference>
<gene>
    <name evidence="12" type="ORF">K437DRAFT_270753</name>
</gene>
<dbReference type="GO" id="GO:0044614">
    <property type="term" value="C:nuclear pore cytoplasmic filaments"/>
    <property type="evidence" value="ECO:0007669"/>
    <property type="project" value="TreeGrafter"/>
</dbReference>
<comment type="similarity">
    <text evidence="2">Belongs to the GLE1 family.</text>
</comment>
<evidence type="ECO:0000256" key="10">
    <source>
        <dbReference type="ARBA" id="ARBA00029983"/>
    </source>
</evidence>
<dbReference type="GO" id="GO:0015031">
    <property type="term" value="P:protein transport"/>
    <property type="evidence" value="ECO:0007669"/>
    <property type="project" value="UniProtKB-KW"/>
</dbReference>
<dbReference type="Gene3D" id="1.25.40.510">
    <property type="entry name" value="GLE1-like"/>
    <property type="match status" value="1"/>
</dbReference>
<organism evidence="12 13">
    <name type="scientific">Tilletiaria anomala (strain ATCC 24038 / CBS 436.72 / UBC 951)</name>
    <dbReference type="NCBI Taxonomy" id="1037660"/>
    <lineage>
        <taxon>Eukaryota</taxon>
        <taxon>Fungi</taxon>
        <taxon>Dikarya</taxon>
        <taxon>Basidiomycota</taxon>
        <taxon>Ustilaginomycotina</taxon>
        <taxon>Exobasidiomycetes</taxon>
        <taxon>Georgefischeriales</taxon>
        <taxon>Tilletiariaceae</taxon>
        <taxon>Tilletiaria</taxon>
    </lineage>
</organism>
<evidence type="ECO:0000256" key="8">
    <source>
        <dbReference type="ARBA" id="ARBA00023242"/>
    </source>
</evidence>
<feature type="region of interest" description="Disordered" evidence="11">
    <location>
        <begin position="288"/>
        <end position="345"/>
    </location>
</feature>
<reference evidence="12 13" key="1">
    <citation type="submission" date="2014-05" db="EMBL/GenBank/DDBJ databases">
        <title>Draft genome sequence of a rare smut relative, Tilletiaria anomala UBC 951.</title>
        <authorList>
            <consortium name="DOE Joint Genome Institute"/>
            <person name="Toome M."/>
            <person name="Kuo A."/>
            <person name="Henrissat B."/>
            <person name="Lipzen A."/>
            <person name="Tritt A."/>
            <person name="Yoshinaga Y."/>
            <person name="Zane M."/>
            <person name="Barry K."/>
            <person name="Grigoriev I.V."/>
            <person name="Spatafora J.W."/>
            <person name="Aimea M.C."/>
        </authorList>
    </citation>
    <scope>NUCLEOTIDE SEQUENCE [LARGE SCALE GENOMIC DNA]</scope>
    <source>
        <strain evidence="12 13">UBC 951</strain>
    </source>
</reference>
<evidence type="ECO:0000256" key="7">
    <source>
        <dbReference type="ARBA" id="ARBA00023132"/>
    </source>
</evidence>
<dbReference type="PANTHER" id="PTHR12960:SF0">
    <property type="entry name" value="MRNA EXPORT FACTOR GLE1"/>
    <property type="match status" value="1"/>
</dbReference>
<dbReference type="GO" id="GO:0000822">
    <property type="term" value="F:inositol hexakisphosphate binding"/>
    <property type="evidence" value="ECO:0007669"/>
    <property type="project" value="TreeGrafter"/>
</dbReference>
<keyword evidence="5" id="KW-0653">Protein transport</keyword>
<dbReference type="InterPro" id="IPR012476">
    <property type="entry name" value="GLE1"/>
</dbReference>
<feature type="compositionally biased region" description="Low complexity" evidence="11">
    <location>
        <begin position="104"/>
        <end position="113"/>
    </location>
</feature>
<feature type="compositionally biased region" description="Low complexity" evidence="11">
    <location>
        <begin position="10"/>
        <end position="27"/>
    </location>
</feature>
<evidence type="ECO:0000256" key="2">
    <source>
        <dbReference type="ARBA" id="ARBA00011056"/>
    </source>
</evidence>
<dbReference type="InParanoid" id="A0A066V8L9"/>
<dbReference type="GO" id="GO:0016973">
    <property type="term" value="P:poly(A)+ mRNA export from nucleus"/>
    <property type="evidence" value="ECO:0007669"/>
    <property type="project" value="InterPro"/>
</dbReference>
<name>A0A066V8L9_TILAU</name>
<protein>
    <recommendedName>
        <fullName evidence="9">mRNA export factor GLE1</fullName>
    </recommendedName>
    <alternativeName>
        <fullName evidence="10">Nucleoporin GLE1</fullName>
    </alternativeName>
</protein>
<dbReference type="Pfam" id="PF07817">
    <property type="entry name" value="GLE1"/>
    <property type="match status" value="1"/>
</dbReference>
<dbReference type="OrthoDB" id="420884at2759"/>
<proteinExistence type="inferred from homology"/>
<accession>A0A066V8L9</accession>
<evidence type="ECO:0000256" key="1">
    <source>
        <dbReference type="ARBA" id="ARBA00004567"/>
    </source>
</evidence>
<evidence type="ECO:0000313" key="13">
    <source>
        <dbReference type="Proteomes" id="UP000027361"/>
    </source>
</evidence>
<dbReference type="STRING" id="1037660.A0A066V8L9"/>
<feature type="region of interest" description="Disordered" evidence="11">
    <location>
        <begin position="190"/>
        <end position="216"/>
    </location>
</feature>
<evidence type="ECO:0000256" key="3">
    <source>
        <dbReference type="ARBA" id="ARBA00022448"/>
    </source>
</evidence>
<dbReference type="EMBL" id="JMSN01000130">
    <property type="protein sequence ID" value="KDN37806.1"/>
    <property type="molecule type" value="Genomic_DNA"/>
</dbReference>
<dbReference type="PANTHER" id="PTHR12960">
    <property type="entry name" value="GLE-1-RELATED"/>
    <property type="match status" value="1"/>
</dbReference>